<organism evidence="3 4">
    <name type="scientific">Hibiscus syriacus</name>
    <name type="common">Rose of Sharon</name>
    <dbReference type="NCBI Taxonomy" id="106335"/>
    <lineage>
        <taxon>Eukaryota</taxon>
        <taxon>Viridiplantae</taxon>
        <taxon>Streptophyta</taxon>
        <taxon>Embryophyta</taxon>
        <taxon>Tracheophyta</taxon>
        <taxon>Spermatophyta</taxon>
        <taxon>Magnoliopsida</taxon>
        <taxon>eudicotyledons</taxon>
        <taxon>Gunneridae</taxon>
        <taxon>Pentapetalae</taxon>
        <taxon>rosids</taxon>
        <taxon>malvids</taxon>
        <taxon>Malvales</taxon>
        <taxon>Malvaceae</taxon>
        <taxon>Malvoideae</taxon>
        <taxon>Hibiscus</taxon>
    </lineage>
</organism>
<keyword evidence="4" id="KW-1185">Reference proteome</keyword>
<dbReference type="AlphaFoldDB" id="A0A6A3AUC6"/>
<dbReference type="InterPro" id="IPR029058">
    <property type="entry name" value="AB_hydrolase_fold"/>
</dbReference>
<protein>
    <submittedName>
        <fullName evidence="3">Subtilisin-like protease-like</fullName>
    </submittedName>
</protein>
<dbReference type="Pfam" id="PF01764">
    <property type="entry name" value="Lipase_3"/>
    <property type="match status" value="1"/>
</dbReference>
<dbReference type="PANTHER" id="PTHR46086:SF4">
    <property type="entry name" value="ALPHA_BETA-HYDROLASES SUPERFAMILY PROTEIN"/>
    <property type="match status" value="1"/>
</dbReference>
<comment type="caution">
    <text evidence="3">The sequence shown here is derived from an EMBL/GenBank/DDBJ whole genome shotgun (WGS) entry which is preliminary data.</text>
</comment>
<name>A0A6A3AUC6_HIBSY</name>
<dbReference type="Proteomes" id="UP000436088">
    <property type="component" value="Unassembled WGS sequence"/>
</dbReference>
<sequence length="224" mass="26243">MGYRERDSTQEFILQDTQANPNLFVVAFRGTSPFDADLSWCKLEAMGNSRAHNDFMQALGLQKNKGWPKKIDQVNNGGHQFAYYTLREKPREILQENEEAKFILTGHSLDGALAILFPSVLMLHEEKWLLDRLGGVYTFGQPRIGDEKFEEYMENMRKFDAKYFRYVYCNDMVPRVPYDDKNTLFKHFGPYLFFNSFYVGKVLPEETNKNYFSLLWVIPKVVKA</sequence>
<evidence type="ECO:0000259" key="2">
    <source>
        <dbReference type="Pfam" id="PF01764"/>
    </source>
</evidence>
<reference evidence="3" key="1">
    <citation type="submission" date="2019-09" db="EMBL/GenBank/DDBJ databases">
        <title>Draft genome information of white flower Hibiscus syriacus.</title>
        <authorList>
            <person name="Kim Y.-M."/>
        </authorList>
    </citation>
    <scope>NUCLEOTIDE SEQUENCE [LARGE SCALE GENOMIC DNA]</scope>
    <source>
        <strain evidence="3">YM2019G1</strain>
    </source>
</reference>
<dbReference type="GO" id="GO:0008233">
    <property type="term" value="F:peptidase activity"/>
    <property type="evidence" value="ECO:0007669"/>
    <property type="project" value="UniProtKB-KW"/>
</dbReference>
<dbReference type="Gene3D" id="3.40.50.1820">
    <property type="entry name" value="alpha/beta hydrolase"/>
    <property type="match status" value="1"/>
</dbReference>
<gene>
    <name evidence="3" type="ORF">F3Y22_tig00110369pilonHSYRG00008</name>
</gene>
<dbReference type="CDD" id="cd00519">
    <property type="entry name" value="Lipase_3"/>
    <property type="match status" value="1"/>
</dbReference>
<keyword evidence="1" id="KW-0378">Hydrolase</keyword>
<dbReference type="EMBL" id="VEPZ02000955">
    <property type="protein sequence ID" value="KAE8707916.1"/>
    <property type="molecule type" value="Genomic_DNA"/>
</dbReference>
<dbReference type="InterPro" id="IPR044819">
    <property type="entry name" value="OBL-like"/>
</dbReference>
<feature type="domain" description="Fungal lipase-type" evidence="2">
    <location>
        <begin position="25"/>
        <end position="179"/>
    </location>
</feature>
<proteinExistence type="predicted"/>
<dbReference type="GO" id="GO:0006508">
    <property type="term" value="P:proteolysis"/>
    <property type="evidence" value="ECO:0007669"/>
    <property type="project" value="UniProtKB-KW"/>
</dbReference>
<dbReference type="GO" id="GO:0004806">
    <property type="term" value="F:triacylglycerol lipase activity"/>
    <property type="evidence" value="ECO:0007669"/>
    <property type="project" value="InterPro"/>
</dbReference>
<evidence type="ECO:0000313" key="4">
    <source>
        <dbReference type="Proteomes" id="UP000436088"/>
    </source>
</evidence>
<dbReference type="SUPFAM" id="SSF53474">
    <property type="entry name" value="alpha/beta-Hydrolases"/>
    <property type="match status" value="1"/>
</dbReference>
<dbReference type="InterPro" id="IPR002921">
    <property type="entry name" value="Fungal_lipase-type"/>
</dbReference>
<evidence type="ECO:0000256" key="1">
    <source>
        <dbReference type="ARBA" id="ARBA00022801"/>
    </source>
</evidence>
<dbReference type="GO" id="GO:0006629">
    <property type="term" value="P:lipid metabolic process"/>
    <property type="evidence" value="ECO:0007669"/>
    <property type="project" value="InterPro"/>
</dbReference>
<accession>A0A6A3AUC6</accession>
<evidence type="ECO:0000313" key="3">
    <source>
        <dbReference type="EMBL" id="KAE8707916.1"/>
    </source>
</evidence>
<dbReference type="PANTHER" id="PTHR46086">
    <property type="entry name" value="ALPHA/BETA-HYDROLASES SUPERFAMILY PROTEIN"/>
    <property type="match status" value="1"/>
</dbReference>